<sequence length="148" mass="16262">MQSLLNLIFLLTAVAAQAPVCEEDCADVYAVATTVCPRVGNTNEDAESLDGPKMNWKNDIWSTRGRDSAVVEINPDECTLRTFAGRGDFCGVWINGKTEEGPKGSEVKQQKALYQIPFNGGCCKIDHNLCKNIDWAQLLRVKKGPTLD</sequence>
<dbReference type="EMBL" id="QAPG01000020">
    <property type="protein sequence ID" value="TDZ37841.1"/>
    <property type="molecule type" value="Genomic_DNA"/>
</dbReference>
<evidence type="ECO:0000313" key="3">
    <source>
        <dbReference type="Proteomes" id="UP000295083"/>
    </source>
</evidence>
<evidence type="ECO:0000313" key="2">
    <source>
        <dbReference type="EMBL" id="TDZ37841.1"/>
    </source>
</evidence>
<dbReference type="AlphaFoldDB" id="A0A4R8QG57"/>
<dbReference type="Proteomes" id="UP000295083">
    <property type="component" value="Unassembled WGS sequence"/>
</dbReference>
<organism evidence="2 3">
    <name type="scientific">Colletotrichum spinosum</name>
    <dbReference type="NCBI Taxonomy" id="1347390"/>
    <lineage>
        <taxon>Eukaryota</taxon>
        <taxon>Fungi</taxon>
        <taxon>Dikarya</taxon>
        <taxon>Ascomycota</taxon>
        <taxon>Pezizomycotina</taxon>
        <taxon>Sordariomycetes</taxon>
        <taxon>Hypocreomycetidae</taxon>
        <taxon>Glomerellales</taxon>
        <taxon>Glomerellaceae</taxon>
        <taxon>Colletotrichum</taxon>
        <taxon>Colletotrichum orbiculare species complex</taxon>
    </lineage>
</organism>
<evidence type="ECO:0000256" key="1">
    <source>
        <dbReference type="SAM" id="SignalP"/>
    </source>
</evidence>
<comment type="caution">
    <text evidence="2">The sequence shown here is derived from an EMBL/GenBank/DDBJ whole genome shotgun (WGS) entry which is preliminary data.</text>
</comment>
<accession>A0A4R8QG57</accession>
<feature type="chain" id="PRO_5020922049" description="Secreted protein" evidence="1">
    <location>
        <begin position="17"/>
        <end position="148"/>
    </location>
</feature>
<evidence type="ECO:0008006" key="4">
    <source>
        <dbReference type="Google" id="ProtNLM"/>
    </source>
</evidence>
<proteinExistence type="predicted"/>
<keyword evidence="1" id="KW-0732">Signal</keyword>
<keyword evidence="3" id="KW-1185">Reference proteome</keyword>
<reference evidence="2 3" key="1">
    <citation type="submission" date="2018-11" db="EMBL/GenBank/DDBJ databases">
        <title>Genome sequence and assembly of Colletotrichum spinosum.</title>
        <authorList>
            <person name="Gan P."/>
            <person name="Shirasu K."/>
        </authorList>
    </citation>
    <scope>NUCLEOTIDE SEQUENCE [LARGE SCALE GENOMIC DNA]</scope>
    <source>
        <strain evidence="2 3">CBS 515.97</strain>
    </source>
</reference>
<name>A0A4R8QG57_9PEZI</name>
<gene>
    <name evidence="2" type="ORF">C8035_v001154</name>
</gene>
<feature type="signal peptide" evidence="1">
    <location>
        <begin position="1"/>
        <end position="16"/>
    </location>
</feature>
<protein>
    <recommendedName>
        <fullName evidence="4">Secreted protein</fullName>
    </recommendedName>
</protein>